<dbReference type="InterPro" id="IPR003500">
    <property type="entry name" value="RpiB_LacA_LacB"/>
</dbReference>
<sequence>MKIAFGVDPGGLELRAGVLEHLRAMGHEVVEVGTTDQENVVPYMIVGRNVAEKVTGGECDRGVVMCGTGMGISIATNKNKGARCALCESWYAARESRIVNDANIIALGGTTTSLRMACEMIDVFMKTEWGQGLPEFRVQRIKNGAKDLATYEDEQFGK</sequence>
<keyword evidence="3" id="KW-1185">Reference proteome</keyword>
<dbReference type="Pfam" id="PF02502">
    <property type="entry name" value="LacAB_rpiB"/>
    <property type="match status" value="1"/>
</dbReference>
<evidence type="ECO:0000313" key="3">
    <source>
        <dbReference type="Proteomes" id="UP000606499"/>
    </source>
</evidence>
<dbReference type="PIRSF" id="PIRSF005384">
    <property type="entry name" value="RpiB_LacA_B"/>
    <property type="match status" value="1"/>
</dbReference>
<organism evidence="2 3">
    <name type="scientific">Agathobaculum faecis</name>
    <dbReference type="NCBI Taxonomy" id="2763013"/>
    <lineage>
        <taxon>Bacteria</taxon>
        <taxon>Bacillati</taxon>
        <taxon>Bacillota</taxon>
        <taxon>Clostridia</taxon>
        <taxon>Eubacteriales</taxon>
        <taxon>Butyricicoccaceae</taxon>
        <taxon>Agathobaculum</taxon>
    </lineage>
</organism>
<protein>
    <submittedName>
        <fullName evidence="2">RpiB/LacA/LacB family sugar-phosphate isomerase</fullName>
    </submittedName>
</protein>
<comment type="caution">
    <text evidence="2">The sequence shown here is derived from an EMBL/GenBank/DDBJ whole genome shotgun (WGS) entry which is preliminary data.</text>
</comment>
<dbReference type="InterPro" id="IPR036569">
    <property type="entry name" value="RpiB_LacA_LacB_sf"/>
</dbReference>
<dbReference type="EMBL" id="JACOPL010000002">
    <property type="protein sequence ID" value="MBC5724271.1"/>
    <property type="molecule type" value="Genomic_DNA"/>
</dbReference>
<comment type="similarity">
    <text evidence="1">Belongs to the LacAB/RpiB family.</text>
</comment>
<name>A0A923LS48_9FIRM</name>
<dbReference type="GO" id="GO:0009052">
    <property type="term" value="P:pentose-phosphate shunt, non-oxidative branch"/>
    <property type="evidence" value="ECO:0007669"/>
    <property type="project" value="TreeGrafter"/>
</dbReference>
<dbReference type="AlphaFoldDB" id="A0A923LS48"/>
<accession>A0A923LS48</accession>
<dbReference type="GO" id="GO:0004751">
    <property type="term" value="F:ribose-5-phosphate isomerase activity"/>
    <property type="evidence" value="ECO:0007669"/>
    <property type="project" value="TreeGrafter"/>
</dbReference>
<dbReference type="NCBIfam" id="TIGR00689">
    <property type="entry name" value="rpiB_lacA_lacB"/>
    <property type="match status" value="1"/>
</dbReference>
<dbReference type="SUPFAM" id="SSF89623">
    <property type="entry name" value="Ribose/Galactose isomerase RpiB/AlsB"/>
    <property type="match status" value="1"/>
</dbReference>
<keyword evidence="2" id="KW-0413">Isomerase</keyword>
<dbReference type="GO" id="GO:0019316">
    <property type="term" value="P:D-allose catabolic process"/>
    <property type="evidence" value="ECO:0007669"/>
    <property type="project" value="TreeGrafter"/>
</dbReference>
<dbReference type="NCBIfam" id="NF004051">
    <property type="entry name" value="PRK05571.1"/>
    <property type="match status" value="1"/>
</dbReference>
<evidence type="ECO:0000313" key="2">
    <source>
        <dbReference type="EMBL" id="MBC5724271.1"/>
    </source>
</evidence>
<reference evidence="2" key="1">
    <citation type="submission" date="2020-08" db="EMBL/GenBank/DDBJ databases">
        <title>Genome public.</title>
        <authorList>
            <person name="Liu C."/>
            <person name="Sun Q."/>
        </authorList>
    </citation>
    <scope>NUCLEOTIDE SEQUENCE</scope>
    <source>
        <strain evidence="2">NSJ-28</strain>
    </source>
</reference>
<dbReference type="Gene3D" id="3.40.1400.10">
    <property type="entry name" value="Sugar-phosphate isomerase, RpiB/LacA/LacB"/>
    <property type="match status" value="1"/>
</dbReference>
<dbReference type="PANTHER" id="PTHR30345:SF0">
    <property type="entry name" value="DNA DAMAGE-REPAIR_TOLERATION PROTEIN DRT102"/>
    <property type="match status" value="1"/>
</dbReference>
<evidence type="ECO:0000256" key="1">
    <source>
        <dbReference type="ARBA" id="ARBA00008754"/>
    </source>
</evidence>
<dbReference type="PANTHER" id="PTHR30345">
    <property type="entry name" value="RIBOSE-5-PHOSPHATE ISOMERASE B"/>
    <property type="match status" value="1"/>
</dbReference>
<proteinExistence type="inferred from homology"/>
<dbReference type="RefSeq" id="WP_054326614.1">
    <property type="nucleotide sequence ID" value="NZ_JACOPL010000002.1"/>
</dbReference>
<dbReference type="Proteomes" id="UP000606499">
    <property type="component" value="Unassembled WGS sequence"/>
</dbReference>
<gene>
    <name evidence="2" type="ORF">H8S45_02145</name>
</gene>